<name>A0A1D2N9Q3_ORCCI</name>
<dbReference type="OMA" id="CATITMC"/>
<feature type="transmembrane region" description="Helical" evidence="10">
    <location>
        <begin position="82"/>
        <end position="100"/>
    </location>
</feature>
<dbReference type="SUPFAM" id="SSF103473">
    <property type="entry name" value="MFS general substrate transporter"/>
    <property type="match status" value="1"/>
</dbReference>
<keyword evidence="6" id="KW-0325">Glycoprotein</keyword>
<feature type="transmembrane region" description="Helical" evidence="10">
    <location>
        <begin position="14"/>
        <end position="39"/>
    </location>
</feature>
<evidence type="ECO:0000256" key="3">
    <source>
        <dbReference type="ARBA" id="ARBA00022692"/>
    </source>
</evidence>
<dbReference type="AlphaFoldDB" id="A0A1D2N9Q3"/>
<dbReference type="EMBL" id="LJIJ01000131">
    <property type="protein sequence ID" value="ODN01983.1"/>
    <property type="molecule type" value="Genomic_DNA"/>
</dbReference>
<comment type="subcellular location">
    <subcellularLocation>
        <location evidence="1">Membrane</location>
        <topology evidence="1">Multi-pass membrane protein</topology>
    </subcellularLocation>
</comment>
<dbReference type="InterPro" id="IPR051617">
    <property type="entry name" value="UNC-93-like_regulator"/>
</dbReference>
<comment type="similarity">
    <text evidence="2">Belongs to the unc-93 family.</text>
</comment>
<dbReference type="PANTHER" id="PTHR23294:SF0">
    <property type="entry name" value="UNC93-LIKE PROTEIN MFSD11"/>
    <property type="match status" value="1"/>
</dbReference>
<evidence type="ECO:0000313" key="12">
    <source>
        <dbReference type="Proteomes" id="UP000094527"/>
    </source>
</evidence>
<feature type="region of interest" description="Disordered" evidence="9">
    <location>
        <begin position="207"/>
        <end position="227"/>
    </location>
</feature>
<evidence type="ECO:0000256" key="4">
    <source>
        <dbReference type="ARBA" id="ARBA00022989"/>
    </source>
</evidence>
<dbReference type="PANTHER" id="PTHR23294">
    <property type="entry name" value="ET TRANSLATION PRODUCT-RELATED"/>
    <property type="match status" value="1"/>
</dbReference>
<evidence type="ECO:0000256" key="1">
    <source>
        <dbReference type="ARBA" id="ARBA00004141"/>
    </source>
</evidence>
<keyword evidence="3 10" id="KW-0812">Transmembrane</keyword>
<keyword evidence="5 10" id="KW-0472">Membrane</keyword>
<dbReference type="OrthoDB" id="196103at2759"/>
<dbReference type="Gene3D" id="1.20.1250.20">
    <property type="entry name" value="MFS general substrate transporter like domains"/>
    <property type="match status" value="1"/>
</dbReference>
<keyword evidence="4 10" id="KW-1133">Transmembrane helix</keyword>
<dbReference type="InterPro" id="IPR036259">
    <property type="entry name" value="MFS_trans_sf"/>
</dbReference>
<gene>
    <name evidence="11" type="ORF">Ocin01_04695</name>
</gene>
<feature type="compositionally biased region" description="Polar residues" evidence="9">
    <location>
        <begin position="213"/>
        <end position="227"/>
    </location>
</feature>
<comment type="caution">
    <text evidence="11">The sequence shown here is derived from an EMBL/GenBank/DDBJ whole genome shotgun (WGS) entry which is preliminary data.</text>
</comment>
<feature type="transmembrane region" description="Helical" evidence="10">
    <location>
        <begin position="106"/>
        <end position="123"/>
    </location>
</feature>
<evidence type="ECO:0000256" key="10">
    <source>
        <dbReference type="SAM" id="Phobius"/>
    </source>
</evidence>
<evidence type="ECO:0000256" key="6">
    <source>
        <dbReference type="ARBA" id="ARBA00023180"/>
    </source>
</evidence>
<feature type="transmembrane region" description="Helical" evidence="10">
    <location>
        <begin position="54"/>
        <end position="75"/>
    </location>
</feature>
<sequence length="258" mass="28277">MDEKKRNDGNFRNVIILSIAFMLLMGAYFTMCGVAQTILQSVHEDDPSFDADGYVAMSIINGVFSISNFIAPVVVSNVGVRTAMIVGSFFNAFFIAGFFYPQAWVVYGTSATLGFAAASLWVANGTYFTRCSTKETIGKNMGIYWVVQSLGMVFGNGFIFWQFGGGGNHIESGTRFFVTVVLTCITACATITMCFLGRTGGEVKESPELGKLKNSNSKVESAQQHKQKQETNICDSFTEPFRLLTNKHMLLLIPPAMT</sequence>
<evidence type="ECO:0000313" key="11">
    <source>
        <dbReference type="EMBL" id="ODN01983.1"/>
    </source>
</evidence>
<keyword evidence="12" id="KW-1185">Reference proteome</keyword>
<evidence type="ECO:0000256" key="9">
    <source>
        <dbReference type="SAM" id="MobiDB-lite"/>
    </source>
</evidence>
<feature type="transmembrane region" description="Helical" evidence="10">
    <location>
        <begin position="176"/>
        <end position="196"/>
    </location>
</feature>
<accession>A0A1D2N9Q3</accession>
<evidence type="ECO:0000256" key="7">
    <source>
        <dbReference type="ARBA" id="ARBA00040302"/>
    </source>
</evidence>
<dbReference type="GO" id="GO:0016020">
    <property type="term" value="C:membrane"/>
    <property type="evidence" value="ECO:0007669"/>
    <property type="project" value="UniProtKB-SubCell"/>
</dbReference>
<dbReference type="Pfam" id="PF05978">
    <property type="entry name" value="UNC-93"/>
    <property type="match status" value="1"/>
</dbReference>
<dbReference type="STRING" id="48709.A0A1D2N9Q3"/>
<reference evidence="11 12" key="1">
    <citation type="journal article" date="2016" name="Genome Biol. Evol.">
        <title>Gene Family Evolution Reflects Adaptation to Soil Environmental Stressors in the Genome of the Collembolan Orchesella cincta.</title>
        <authorList>
            <person name="Faddeeva-Vakhrusheva A."/>
            <person name="Derks M.F."/>
            <person name="Anvar S.Y."/>
            <person name="Agamennone V."/>
            <person name="Suring W."/>
            <person name="Smit S."/>
            <person name="van Straalen N.M."/>
            <person name="Roelofs D."/>
        </authorList>
    </citation>
    <scope>NUCLEOTIDE SEQUENCE [LARGE SCALE GENOMIC DNA]</scope>
    <source>
        <tissue evidence="11">Mixed pool</tissue>
    </source>
</reference>
<dbReference type="Proteomes" id="UP000094527">
    <property type="component" value="Unassembled WGS sequence"/>
</dbReference>
<proteinExistence type="inferred from homology"/>
<evidence type="ECO:0000256" key="5">
    <source>
        <dbReference type="ARBA" id="ARBA00023136"/>
    </source>
</evidence>
<evidence type="ECO:0000256" key="2">
    <source>
        <dbReference type="ARBA" id="ARBA00009172"/>
    </source>
</evidence>
<dbReference type="InterPro" id="IPR010291">
    <property type="entry name" value="Ion_channel_UNC-93"/>
</dbReference>
<protein>
    <recommendedName>
        <fullName evidence="7">UNC93-like protein MFSD11</fullName>
    </recommendedName>
    <alternativeName>
        <fullName evidence="8">Major facilitator superfamily domain-containing protein 11</fullName>
    </alternativeName>
</protein>
<feature type="non-terminal residue" evidence="11">
    <location>
        <position position="258"/>
    </location>
</feature>
<feature type="transmembrane region" description="Helical" evidence="10">
    <location>
        <begin position="143"/>
        <end position="164"/>
    </location>
</feature>
<organism evidence="11 12">
    <name type="scientific">Orchesella cincta</name>
    <name type="common">Springtail</name>
    <name type="synonym">Podura cincta</name>
    <dbReference type="NCBI Taxonomy" id="48709"/>
    <lineage>
        <taxon>Eukaryota</taxon>
        <taxon>Metazoa</taxon>
        <taxon>Ecdysozoa</taxon>
        <taxon>Arthropoda</taxon>
        <taxon>Hexapoda</taxon>
        <taxon>Collembola</taxon>
        <taxon>Entomobryomorpha</taxon>
        <taxon>Entomobryoidea</taxon>
        <taxon>Orchesellidae</taxon>
        <taxon>Orchesellinae</taxon>
        <taxon>Orchesella</taxon>
    </lineage>
</organism>
<evidence type="ECO:0000256" key="8">
    <source>
        <dbReference type="ARBA" id="ARBA00041910"/>
    </source>
</evidence>